<dbReference type="Gene3D" id="3.40.50.300">
    <property type="entry name" value="P-loop containing nucleotide triphosphate hydrolases"/>
    <property type="match status" value="1"/>
</dbReference>
<dbReference type="InterPro" id="IPR027417">
    <property type="entry name" value="P-loop_NTPase"/>
</dbReference>
<dbReference type="Proteomes" id="UP001230005">
    <property type="component" value="Unassembled WGS sequence"/>
</dbReference>
<dbReference type="EMBL" id="JAUSUG010000005">
    <property type="protein sequence ID" value="MDQ0254291.1"/>
    <property type="molecule type" value="Genomic_DNA"/>
</dbReference>
<keyword evidence="2" id="KW-0547">Nucleotide-binding</keyword>
<dbReference type="InterPro" id="IPR051782">
    <property type="entry name" value="ABC_Transporter_VariousFunc"/>
</dbReference>
<organism evidence="4 5">
    <name type="scientific">Evansella vedderi</name>
    <dbReference type="NCBI Taxonomy" id="38282"/>
    <lineage>
        <taxon>Bacteria</taxon>
        <taxon>Bacillati</taxon>
        <taxon>Bacillota</taxon>
        <taxon>Bacilli</taxon>
        <taxon>Bacillales</taxon>
        <taxon>Bacillaceae</taxon>
        <taxon>Evansella</taxon>
    </lineage>
</organism>
<dbReference type="RefSeq" id="WP_307324046.1">
    <property type="nucleotide sequence ID" value="NZ_JAUSUG010000005.1"/>
</dbReference>
<sequence>MDEPTDGLDSIARQQFLDLVQQYMEKEYRSIVLSTHYTKEVEGICDYVLFIKNGKLQFTITSKSTMISSCDDIVETTRLSVGDIKLPSEETRDLVQMYFLRYFDEIWGDGTSRYYSHTFRLSYRLTEQETNQFIKDFNKEDIKIMLENPRVSGGAIELSF</sequence>
<keyword evidence="3" id="KW-0067">ATP-binding</keyword>
<evidence type="ECO:0000256" key="1">
    <source>
        <dbReference type="ARBA" id="ARBA00022448"/>
    </source>
</evidence>
<evidence type="ECO:0000313" key="5">
    <source>
        <dbReference type="Proteomes" id="UP001230005"/>
    </source>
</evidence>
<name>A0ABT9ZUC5_9BACI</name>
<keyword evidence="1" id="KW-0813">Transport</keyword>
<evidence type="ECO:0000256" key="3">
    <source>
        <dbReference type="ARBA" id="ARBA00022840"/>
    </source>
</evidence>
<dbReference type="PANTHER" id="PTHR42939">
    <property type="entry name" value="ABC TRANSPORTER ATP-BINDING PROTEIN ALBC-RELATED"/>
    <property type="match status" value="1"/>
</dbReference>
<evidence type="ECO:0000313" key="4">
    <source>
        <dbReference type="EMBL" id="MDQ0254291.1"/>
    </source>
</evidence>
<dbReference type="PANTHER" id="PTHR42939:SF3">
    <property type="entry name" value="ABC TRANSPORTER ATP-BINDING COMPONENT"/>
    <property type="match status" value="1"/>
</dbReference>
<comment type="caution">
    <text evidence="4">The sequence shown here is derived from an EMBL/GenBank/DDBJ whole genome shotgun (WGS) entry which is preliminary data.</text>
</comment>
<reference evidence="4 5" key="1">
    <citation type="submission" date="2023-07" db="EMBL/GenBank/DDBJ databases">
        <title>Genomic Encyclopedia of Type Strains, Phase IV (KMG-IV): sequencing the most valuable type-strain genomes for metagenomic binning, comparative biology and taxonomic classification.</title>
        <authorList>
            <person name="Goeker M."/>
        </authorList>
    </citation>
    <scope>NUCLEOTIDE SEQUENCE [LARGE SCALE GENOMIC DNA]</scope>
    <source>
        <strain evidence="4 5">DSM 9768</strain>
    </source>
</reference>
<protein>
    <submittedName>
        <fullName evidence="4">ABC-type multidrug transport system ATPase subunit</fullName>
    </submittedName>
</protein>
<proteinExistence type="predicted"/>
<dbReference type="SUPFAM" id="SSF52540">
    <property type="entry name" value="P-loop containing nucleoside triphosphate hydrolases"/>
    <property type="match status" value="1"/>
</dbReference>
<evidence type="ECO:0000256" key="2">
    <source>
        <dbReference type="ARBA" id="ARBA00022741"/>
    </source>
</evidence>
<keyword evidence="5" id="KW-1185">Reference proteome</keyword>
<gene>
    <name evidence="4" type="ORF">J2S74_001666</name>
</gene>
<accession>A0ABT9ZUC5</accession>